<evidence type="ECO:0000256" key="1">
    <source>
        <dbReference type="SAM" id="SignalP"/>
    </source>
</evidence>
<dbReference type="Proteomes" id="UP000515162">
    <property type="component" value="Chromosome 3R"/>
</dbReference>
<feature type="chain" id="PRO_5027916678" evidence="1">
    <location>
        <begin position="23"/>
        <end position="141"/>
    </location>
</feature>
<keyword evidence="1" id="KW-0732">Signal</keyword>
<reference evidence="3" key="1">
    <citation type="submission" date="2025-08" db="UniProtKB">
        <authorList>
            <consortium name="RefSeq"/>
        </authorList>
    </citation>
    <scope>IDENTIFICATION</scope>
    <source>
        <strain evidence="3">Mau12</strain>
        <tissue evidence="3">Whole Body</tissue>
    </source>
</reference>
<proteinExistence type="predicted"/>
<name>A0A6P8KD13_DROMA</name>
<sequence>MLQPSLLVALLLLLVHLENASGKPPTKELPRPLIPLHDQDQEEELQPELEAKATFLSTRNGRSRRPTLMDVALQQSVRQGLDAMTELYGRIQPEMLRNGQTLQDNHPAAMLSRFNAPTTDSERREMAAYATIAAAKAFRKK</sequence>
<gene>
    <name evidence="3" type="primary">LOC117145458</name>
</gene>
<accession>A0A6P8KD13</accession>
<evidence type="ECO:0000313" key="3">
    <source>
        <dbReference type="RefSeq" id="XP_033167020.1"/>
    </source>
</evidence>
<dbReference type="RefSeq" id="XP_033167020.1">
    <property type="nucleotide sequence ID" value="XM_033311129.1"/>
</dbReference>
<dbReference type="AlphaFoldDB" id="A0A6P8KD13"/>
<evidence type="ECO:0000313" key="2">
    <source>
        <dbReference type="Proteomes" id="UP000515162"/>
    </source>
</evidence>
<feature type="signal peptide" evidence="1">
    <location>
        <begin position="1"/>
        <end position="22"/>
    </location>
</feature>
<dbReference type="GeneID" id="117145458"/>
<keyword evidence="2" id="KW-1185">Reference proteome</keyword>
<organism evidence="2 3">
    <name type="scientific">Drosophila mauritiana</name>
    <name type="common">Fruit fly</name>
    <dbReference type="NCBI Taxonomy" id="7226"/>
    <lineage>
        <taxon>Eukaryota</taxon>
        <taxon>Metazoa</taxon>
        <taxon>Ecdysozoa</taxon>
        <taxon>Arthropoda</taxon>
        <taxon>Hexapoda</taxon>
        <taxon>Insecta</taxon>
        <taxon>Pterygota</taxon>
        <taxon>Neoptera</taxon>
        <taxon>Endopterygota</taxon>
        <taxon>Diptera</taxon>
        <taxon>Brachycera</taxon>
        <taxon>Muscomorpha</taxon>
        <taxon>Ephydroidea</taxon>
        <taxon>Drosophilidae</taxon>
        <taxon>Drosophila</taxon>
        <taxon>Sophophora</taxon>
    </lineage>
</organism>
<protein>
    <submittedName>
        <fullName evidence="3">Uncharacterized protein LOC117145458</fullName>
    </submittedName>
</protein>